<dbReference type="HOGENOM" id="CLU_2657125_0_0_1"/>
<reference evidence="2 3" key="1">
    <citation type="journal article" date="2007" name="Nature">
        <title>Evolution of genes and genomes on the Drosophila phylogeny.</title>
        <authorList>
            <consortium name="Drosophila 12 Genomes Consortium"/>
            <person name="Clark A.G."/>
            <person name="Eisen M.B."/>
            <person name="Smith D.R."/>
            <person name="Bergman C.M."/>
            <person name="Oliver B."/>
            <person name="Markow T.A."/>
            <person name="Kaufman T.C."/>
            <person name="Kellis M."/>
            <person name="Gelbart W."/>
            <person name="Iyer V.N."/>
            <person name="Pollard D.A."/>
            <person name="Sackton T.B."/>
            <person name="Larracuente A.M."/>
            <person name="Singh N.D."/>
            <person name="Abad J.P."/>
            <person name="Abt D.N."/>
            <person name="Adryan B."/>
            <person name="Aguade M."/>
            <person name="Akashi H."/>
            <person name="Anderson W.W."/>
            <person name="Aquadro C.F."/>
            <person name="Ardell D.H."/>
            <person name="Arguello R."/>
            <person name="Artieri C.G."/>
            <person name="Barbash D.A."/>
            <person name="Barker D."/>
            <person name="Barsanti P."/>
            <person name="Batterham P."/>
            <person name="Batzoglou S."/>
            <person name="Begun D."/>
            <person name="Bhutkar A."/>
            <person name="Blanco E."/>
            <person name="Bosak S.A."/>
            <person name="Bradley R.K."/>
            <person name="Brand A.D."/>
            <person name="Brent M.R."/>
            <person name="Brooks A.N."/>
            <person name="Brown R.H."/>
            <person name="Butlin R.K."/>
            <person name="Caggese C."/>
            <person name="Calvi B.R."/>
            <person name="Bernardo de Carvalho A."/>
            <person name="Caspi A."/>
            <person name="Castrezana S."/>
            <person name="Celniker S.E."/>
            <person name="Chang J.L."/>
            <person name="Chapple C."/>
            <person name="Chatterji S."/>
            <person name="Chinwalla A."/>
            <person name="Civetta A."/>
            <person name="Clifton S.W."/>
            <person name="Comeron J.M."/>
            <person name="Costello J.C."/>
            <person name="Coyne J.A."/>
            <person name="Daub J."/>
            <person name="David R.G."/>
            <person name="Delcher A.L."/>
            <person name="Delehaunty K."/>
            <person name="Do C.B."/>
            <person name="Ebling H."/>
            <person name="Edwards K."/>
            <person name="Eickbush T."/>
            <person name="Evans J.D."/>
            <person name="Filipski A."/>
            <person name="Findeiss S."/>
            <person name="Freyhult E."/>
            <person name="Fulton L."/>
            <person name="Fulton R."/>
            <person name="Garcia A.C."/>
            <person name="Gardiner A."/>
            <person name="Garfield D.A."/>
            <person name="Garvin B.E."/>
            <person name="Gibson G."/>
            <person name="Gilbert D."/>
            <person name="Gnerre S."/>
            <person name="Godfrey J."/>
            <person name="Good R."/>
            <person name="Gotea V."/>
            <person name="Gravely B."/>
            <person name="Greenberg A.J."/>
            <person name="Griffiths-Jones S."/>
            <person name="Gross S."/>
            <person name="Guigo R."/>
            <person name="Gustafson E.A."/>
            <person name="Haerty W."/>
            <person name="Hahn M.W."/>
            <person name="Halligan D.L."/>
            <person name="Halpern A.L."/>
            <person name="Halter G.M."/>
            <person name="Han M.V."/>
            <person name="Heger A."/>
            <person name="Hillier L."/>
            <person name="Hinrichs A.S."/>
            <person name="Holmes I."/>
            <person name="Hoskins R.A."/>
            <person name="Hubisz M.J."/>
            <person name="Hultmark D."/>
            <person name="Huntley M.A."/>
            <person name="Jaffe D.B."/>
            <person name="Jagadeeshan S."/>
            <person name="Jeck W.R."/>
            <person name="Johnson J."/>
            <person name="Jones C.D."/>
            <person name="Jordan W.C."/>
            <person name="Karpen G.H."/>
            <person name="Kataoka E."/>
            <person name="Keightley P.D."/>
            <person name="Kheradpour P."/>
            <person name="Kirkness E.F."/>
            <person name="Koerich L.B."/>
            <person name="Kristiansen K."/>
            <person name="Kudrna D."/>
            <person name="Kulathinal R.J."/>
            <person name="Kumar S."/>
            <person name="Kwok R."/>
            <person name="Lander E."/>
            <person name="Langley C.H."/>
            <person name="Lapoint R."/>
            <person name="Lazzaro B.P."/>
            <person name="Lee S.J."/>
            <person name="Levesque L."/>
            <person name="Li R."/>
            <person name="Lin C.F."/>
            <person name="Lin M.F."/>
            <person name="Lindblad-Toh K."/>
            <person name="Llopart A."/>
            <person name="Long M."/>
            <person name="Low L."/>
            <person name="Lozovsky E."/>
            <person name="Lu J."/>
            <person name="Luo M."/>
            <person name="Machado C.A."/>
            <person name="Makalowski W."/>
            <person name="Marzo M."/>
            <person name="Matsuda M."/>
            <person name="Matzkin L."/>
            <person name="McAllister B."/>
            <person name="McBride C.S."/>
            <person name="McKernan B."/>
            <person name="McKernan K."/>
            <person name="Mendez-Lago M."/>
            <person name="Minx P."/>
            <person name="Mollenhauer M.U."/>
            <person name="Montooth K."/>
            <person name="Mount S.M."/>
            <person name="Mu X."/>
            <person name="Myers E."/>
            <person name="Negre B."/>
            <person name="Newfeld S."/>
            <person name="Nielsen R."/>
            <person name="Noor M.A."/>
            <person name="O'Grady P."/>
            <person name="Pachter L."/>
            <person name="Papaceit M."/>
            <person name="Parisi M.J."/>
            <person name="Parisi M."/>
            <person name="Parts L."/>
            <person name="Pedersen J.S."/>
            <person name="Pesole G."/>
            <person name="Phillippy A.M."/>
            <person name="Ponting C.P."/>
            <person name="Pop M."/>
            <person name="Porcelli D."/>
            <person name="Powell J.R."/>
            <person name="Prohaska S."/>
            <person name="Pruitt K."/>
            <person name="Puig M."/>
            <person name="Quesneville H."/>
            <person name="Ram K.R."/>
            <person name="Rand D."/>
            <person name="Rasmussen M.D."/>
            <person name="Reed L.K."/>
            <person name="Reenan R."/>
            <person name="Reily A."/>
            <person name="Remington K.A."/>
            <person name="Rieger T.T."/>
            <person name="Ritchie M.G."/>
            <person name="Robin C."/>
            <person name="Rogers Y.H."/>
            <person name="Rohde C."/>
            <person name="Rozas J."/>
            <person name="Rubenfield M.J."/>
            <person name="Ruiz A."/>
            <person name="Russo S."/>
            <person name="Salzberg S.L."/>
            <person name="Sanchez-Gracia A."/>
            <person name="Saranga D.J."/>
            <person name="Sato H."/>
            <person name="Schaeffer S.W."/>
            <person name="Schatz M.C."/>
            <person name="Schlenke T."/>
            <person name="Schwartz R."/>
            <person name="Segarra C."/>
            <person name="Singh R.S."/>
            <person name="Sirot L."/>
            <person name="Sirota M."/>
            <person name="Sisneros N.B."/>
            <person name="Smith C.D."/>
            <person name="Smith T.F."/>
            <person name="Spieth J."/>
            <person name="Stage D.E."/>
            <person name="Stark A."/>
            <person name="Stephan W."/>
            <person name="Strausberg R.L."/>
            <person name="Strempel S."/>
            <person name="Sturgill D."/>
            <person name="Sutton G."/>
            <person name="Sutton G.G."/>
            <person name="Tao W."/>
            <person name="Teichmann S."/>
            <person name="Tobari Y.N."/>
            <person name="Tomimura Y."/>
            <person name="Tsolas J.M."/>
            <person name="Valente V.L."/>
            <person name="Venter E."/>
            <person name="Venter J.C."/>
            <person name="Vicario S."/>
            <person name="Vieira F.G."/>
            <person name="Vilella A.J."/>
            <person name="Villasante A."/>
            <person name="Walenz B."/>
            <person name="Wang J."/>
            <person name="Wasserman M."/>
            <person name="Watts T."/>
            <person name="Wilson D."/>
            <person name="Wilson R.K."/>
            <person name="Wing R.A."/>
            <person name="Wolfner M.F."/>
            <person name="Wong A."/>
            <person name="Wong G.K."/>
            <person name="Wu C.I."/>
            <person name="Wu G."/>
            <person name="Yamamoto D."/>
            <person name="Yang H.P."/>
            <person name="Yang S.P."/>
            <person name="Yorke J.A."/>
            <person name="Yoshida K."/>
            <person name="Zdobnov E."/>
            <person name="Zhang P."/>
            <person name="Zhang Y."/>
            <person name="Zimin A.V."/>
            <person name="Baldwin J."/>
            <person name="Abdouelleil A."/>
            <person name="Abdulkadir J."/>
            <person name="Abebe A."/>
            <person name="Abera B."/>
            <person name="Abreu J."/>
            <person name="Acer S.C."/>
            <person name="Aftuck L."/>
            <person name="Alexander A."/>
            <person name="An P."/>
            <person name="Anderson E."/>
            <person name="Anderson S."/>
            <person name="Arachi H."/>
            <person name="Azer M."/>
            <person name="Bachantsang P."/>
            <person name="Barry A."/>
            <person name="Bayul T."/>
            <person name="Berlin A."/>
            <person name="Bessette D."/>
            <person name="Bloom T."/>
            <person name="Blye J."/>
            <person name="Boguslavskiy L."/>
            <person name="Bonnet C."/>
            <person name="Boukhgalter B."/>
            <person name="Bourzgui I."/>
            <person name="Brown A."/>
            <person name="Cahill P."/>
            <person name="Channer S."/>
            <person name="Cheshatsang Y."/>
            <person name="Chuda L."/>
            <person name="Citroen M."/>
            <person name="Collymore A."/>
            <person name="Cooke P."/>
            <person name="Costello M."/>
            <person name="D'Aco K."/>
            <person name="Daza R."/>
            <person name="De Haan G."/>
            <person name="DeGray S."/>
            <person name="DeMaso C."/>
            <person name="Dhargay N."/>
            <person name="Dooley K."/>
            <person name="Dooley E."/>
            <person name="Doricent M."/>
            <person name="Dorje P."/>
            <person name="Dorjee K."/>
            <person name="Dupes A."/>
            <person name="Elong R."/>
            <person name="Falk J."/>
            <person name="Farina A."/>
            <person name="Faro S."/>
            <person name="Ferguson D."/>
            <person name="Fisher S."/>
            <person name="Foley C.D."/>
            <person name="Franke A."/>
            <person name="Friedrich D."/>
            <person name="Gadbois L."/>
            <person name="Gearin G."/>
            <person name="Gearin C.R."/>
            <person name="Giannoukos G."/>
            <person name="Goode T."/>
            <person name="Graham J."/>
            <person name="Grandbois E."/>
            <person name="Grewal S."/>
            <person name="Gyaltsen K."/>
            <person name="Hafez N."/>
            <person name="Hagos B."/>
            <person name="Hall J."/>
            <person name="Henson C."/>
            <person name="Hollinger A."/>
            <person name="Honan T."/>
            <person name="Huard M.D."/>
            <person name="Hughes L."/>
            <person name="Hurhula B."/>
            <person name="Husby M.E."/>
            <person name="Kamat A."/>
            <person name="Kanga B."/>
            <person name="Kashin S."/>
            <person name="Khazanovich D."/>
            <person name="Kisner P."/>
            <person name="Lance K."/>
            <person name="Lara M."/>
            <person name="Lee W."/>
            <person name="Lennon N."/>
            <person name="Letendre F."/>
            <person name="LeVine R."/>
            <person name="Lipovsky A."/>
            <person name="Liu X."/>
            <person name="Liu J."/>
            <person name="Liu S."/>
            <person name="Lokyitsang T."/>
            <person name="Lokyitsang Y."/>
            <person name="Lubonja R."/>
            <person name="Lui A."/>
            <person name="MacDonald P."/>
            <person name="Magnisalis V."/>
            <person name="Maru K."/>
            <person name="Matthews C."/>
            <person name="McCusker W."/>
            <person name="McDonough S."/>
            <person name="Mehta T."/>
            <person name="Meldrim J."/>
            <person name="Meneus L."/>
            <person name="Mihai O."/>
            <person name="Mihalev A."/>
            <person name="Mihova T."/>
            <person name="Mittelman R."/>
            <person name="Mlenga V."/>
            <person name="Montmayeur A."/>
            <person name="Mulrain L."/>
            <person name="Navidi A."/>
            <person name="Naylor J."/>
            <person name="Negash T."/>
            <person name="Nguyen T."/>
            <person name="Nguyen N."/>
            <person name="Nicol R."/>
            <person name="Norbu C."/>
            <person name="Norbu N."/>
            <person name="Novod N."/>
            <person name="O'Neill B."/>
            <person name="Osman S."/>
            <person name="Markiewicz E."/>
            <person name="Oyono O.L."/>
            <person name="Patti C."/>
            <person name="Phunkhang P."/>
            <person name="Pierre F."/>
            <person name="Priest M."/>
            <person name="Raghuraman S."/>
            <person name="Rege F."/>
            <person name="Reyes R."/>
            <person name="Rise C."/>
            <person name="Rogov P."/>
            <person name="Ross K."/>
            <person name="Ryan E."/>
            <person name="Settipalli S."/>
            <person name="Shea T."/>
            <person name="Sherpa N."/>
            <person name="Shi L."/>
            <person name="Shih D."/>
            <person name="Sparrow T."/>
            <person name="Spaulding J."/>
            <person name="Stalker J."/>
            <person name="Stange-Thomann N."/>
            <person name="Stavropoulos S."/>
            <person name="Stone C."/>
            <person name="Strader C."/>
            <person name="Tesfaye S."/>
            <person name="Thomson T."/>
            <person name="Thoulutsang Y."/>
            <person name="Thoulutsang D."/>
            <person name="Topham K."/>
            <person name="Topping I."/>
            <person name="Tsamla T."/>
            <person name="Vassiliev H."/>
            <person name="Vo A."/>
            <person name="Wangchuk T."/>
            <person name="Wangdi T."/>
            <person name="Weiand M."/>
            <person name="Wilkinson J."/>
            <person name="Wilson A."/>
            <person name="Yadav S."/>
            <person name="Young G."/>
            <person name="Yu Q."/>
            <person name="Zembek L."/>
            <person name="Zhong D."/>
            <person name="Zimmer A."/>
            <person name="Zwirko Z."/>
            <person name="Jaffe D.B."/>
            <person name="Alvarez P."/>
            <person name="Brockman W."/>
            <person name="Butler J."/>
            <person name="Chin C."/>
            <person name="Gnerre S."/>
            <person name="Grabherr M."/>
            <person name="Kleber M."/>
            <person name="Mauceli E."/>
            <person name="MacCallum I."/>
        </authorList>
    </citation>
    <scope>NUCLEOTIDE SEQUENCE [LARGE SCALE GENOMIC DNA]</scope>
    <source>
        <strain evidence="3">Rob3c / Tucson 14021-0248.25</strain>
    </source>
</reference>
<proteinExistence type="predicted"/>
<gene>
    <name evidence="2" type="primary">Dsec\GM19457</name>
    <name evidence="2" type="ORF">Dsec_GM19457</name>
</gene>
<keyword evidence="1" id="KW-0472">Membrane</keyword>
<name>B4IGR1_DROSE</name>
<dbReference type="AlphaFoldDB" id="B4IGR1"/>
<evidence type="ECO:0000256" key="1">
    <source>
        <dbReference type="SAM" id="Phobius"/>
    </source>
</evidence>
<accession>B4IGR1</accession>
<protein>
    <submittedName>
        <fullName evidence="2">GM19457</fullName>
    </submittedName>
</protein>
<evidence type="ECO:0000313" key="3">
    <source>
        <dbReference type="Proteomes" id="UP000001292"/>
    </source>
</evidence>
<sequence length="76" mass="8697">MYVHFIWLPTYLCPSSCESVYLLPVEPTGNRTLSKVKWCDLIAAAHVTSLVFIFYFFLPFCLLPLNRRGIPDLDGS</sequence>
<dbReference type="EMBL" id="CH480836">
    <property type="protein sequence ID" value="EDW49011.1"/>
    <property type="molecule type" value="Genomic_DNA"/>
</dbReference>
<keyword evidence="1" id="KW-1133">Transmembrane helix</keyword>
<evidence type="ECO:0000313" key="2">
    <source>
        <dbReference type="EMBL" id="EDW49011.1"/>
    </source>
</evidence>
<organism evidence="3">
    <name type="scientific">Drosophila sechellia</name>
    <name type="common">Fruit fly</name>
    <dbReference type="NCBI Taxonomy" id="7238"/>
    <lineage>
        <taxon>Eukaryota</taxon>
        <taxon>Metazoa</taxon>
        <taxon>Ecdysozoa</taxon>
        <taxon>Arthropoda</taxon>
        <taxon>Hexapoda</taxon>
        <taxon>Insecta</taxon>
        <taxon>Pterygota</taxon>
        <taxon>Neoptera</taxon>
        <taxon>Endopterygota</taxon>
        <taxon>Diptera</taxon>
        <taxon>Brachycera</taxon>
        <taxon>Muscomorpha</taxon>
        <taxon>Ephydroidea</taxon>
        <taxon>Drosophilidae</taxon>
        <taxon>Drosophila</taxon>
        <taxon>Sophophora</taxon>
    </lineage>
</organism>
<dbReference type="Proteomes" id="UP000001292">
    <property type="component" value="Unassembled WGS sequence"/>
</dbReference>
<keyword evidence="1" id="KW-0812">Transmembrane</keyword>
<feature type="transmembrane region" description="Helical" evidence="1">
    <location>
        <begin position="41"/>
        <end position="63"/>
    </location>
</feature>
<keyword evidence="3" id="KW-1185">Reference proteome</keyword>